<name>A0A916JDP5_9BACT</name>
<dbReference type="SUPFAM" id="SSF53474">
    <property type="entry name" value="alpha/beta-Hydrolases"/>
    <property type="match status" value="1"/>
</dbReference>
<dbReference type="AlphaFoldDB" id="A0A916JDP5"/>
<dbReference type="PANTHER" id="PTHR48098:SF3">
    <property type="entry name" value="IRON(III) ENTEROBACTIN ESTERASE"/>
    <property type="match status" value="1"/>
</dbReference>
<gene>
    <name evidence="1" type="ORF">DYBT9275_03243</name>
</gene>
<evidence type="ECO:0008006" key="3">
    <source>
        <dbReference type="Google" id="ProtNLM"/>
    </source>
</evidence>
<reference evidence="1" key="1">
    <citation type="submission" date="2021-04" db="EMBL/GenBank/DDBJ databases">
        <authorList>
            <person name="Rodrigo-Torres L."/>
            <person name="Arahal R. D."/>
            <person name="Lucena T."/>
        </authorList>
    </citation>
    <scope>NUCLEOTIDE SEQUENCE</scope>
    <source>
        <strain evidence="1">CECT 9275</strain>
    </source>
</reference>
<dbReference type="Gene3D" id="3.40.50.1820">
    <property type="entry name" value="alpha/beta hydrolase"/>
    <property type="match status" value="1"/>
</dbReference>
<dbReference type="InterPro" id="IPR050583">
    <property type="entry name" value="Mycobacterial_A85_antigen"/>
</dbReference>
<dbReference type="RefSeq" id="WP_215239768.1">
    <property type="nucleotide sequence ID" value="NZ_CAJRAF010000002.1"/>
</dbReference>
<organism evidence="1 2">
    <name type="scientific">Dyadobacter helix</name>
    <dbReference type="NCBI Taxonomy" id="2822344"/>
    <lineage>
        <taxon>Bacteria</taxon>
        <taxon>Pseudomonadati</taxon>
        <taxon>Bacteroidota</taxon>
        <taxon>Cytophagia</taxon>
        <taxon>Cytophagales</taxon>
        <taxon>Spirosomataceae</taxon>
        <taxon>Dyadobacter</taxon>
    </lineage>
</organism>
<evidence type="ECO:0000313" key="2">
    <source>
        <dbReference type="Proteomes" id="UP000680038"/>
    </source>
</evidence>
<dbReference type="Pfam" id="PF00756">
    <property type="entry name" value="Esterase"/>
    <property type="match status" value="1"/>
</dbReference>
<proteinExistence type="predicted"/>
<protein>
    <recommendedName>
        <fullName evidence="3">Esterase</fullName>
    </recommendedName>
</protein>
<dbReference type="Proteomes" id="UP000680038">
    <property type="component" value="Unassembled WGS sequence"/>
</dbReference>
<dbReference type="InterPro" id="IPR029058">
    <property type="entry name" value="AB_hydrolase_fold"/>
</dbReference>
<sequence>MRRVYNKWFSESLSKEMELLVFGYSGTPVLFFPPRTGRFYDYENWGVIAALQNKIERGYIQVYCVDSNDIESFYAATHPAEKISRHLQYEKYIVEEVLPYIRDRNPSSFTISAGCSLGGYHALNIALKHPLEFTKIVSMSARYDLSLSSSTFPNLFDGYYDENIYYNMPSMYLPNLVDEIILESLRRMDITLVIGKEDPFLPNNMHLSQCLSDKKIDHNLFIWDEEAHRPRYWRKMVPIYL</sequence>
<dbReference type="EMBL" id="CAJRAF010000002">
    <property type="protein sequence ID" value="CAG5003855.1"/>
    <property type="molecule type" value="Genomic_DNA"/>
</dbReference>
<dbReference type="PANTHER" id="PTHR48098">
    <property type="entry name" value="ENTEROCHELIN ESTERASE-RELATED"/>
    <property type="match status" value="1"/>
</dbReference>
<evidence type="ECO:0000313" key="1">
    <source>
        <dbReference type="EMBL" id="CAG5003855.1"/>
    </source>
</evidence>
<keyword evidence="2" id="KW-1185">Reference proteome</keyword>
<comment type="caution">
    <text evidence="1">The sequence shown here is derived from an EMBL/GenBank/DDBJ whole genome shotgun (WGS) entry which is preliminary data.</text>
</comment>
<dbReference type="InterPro" id="IPR000801">
    <property type="entry name" value="Esterase-like"/>
</dbReference>
<accession>A0A916JDP5</accession>